<organism evidence="1 2">
    <name type="scientific">Araneus ventricosus</name>
    <name type="common">Orbweaver spider</name>
    <name type="synonym">Epeira ventricosa</name>
    <dbReference type="NCBI Taxonomy" id="182803"/>
    <lineage>
        <taxon>Eukaryota</taxon>
        <taxon>Metazoa</taxon>
        <taxon>Ecdysozoa</taxon>
        <taxon>Arthropoda</taxon>
        <taxon>Chelicerata</taxon>
        <taxon>Arachnida</taxon>
        <taxon>Araneae</taxon>
        <taxon>Araneomorphae</taxon>
        <taxon>Entelegynae</taxon>
        <taxon>Araneoidea</taxon>
        <taxon>Araneidae</taxon>
        <taxon>Araneus</taxon>
    </lineage>
</organism>
<dbReference type="Pfam" id="PF01359">
    <property type="entry name" value="Transposase_1"/>
    <property type="match status" value="1"/>
</dbReference>
<dbReference type="Gene3D" id="3.30.420.10">
    <property type="entry name" value="Ribonuclease H-like superfamily/Ribonuclease H"/>
    <property type="match status" value="1"/>
</dbReference>
<dbReference type="OrthoDB" id="8369663at2759"/>
<reference evidence="1 2" key="1">
    <citation type="journal article" date="2019" name="Sci. Rep.">
        <title>Orb-weaving spider Araneus ventricosus genome elucidates the spidroin gene catalogue.</title>
        <authorList>
            <person name="Kono N."/>
            <person name="Nakamura H."/>
            <person name="Ohtoshi R."/>
            <person name="Moran D.A.P."/>
            <person name="Shinohara A."/>
            <person name="Yoshida Y."/>
            <person name="Fujiwara M."/>
            <person name="Mori M."/>
            <person name="Tomita M."/>
            <person name="Arakawa K."/>
        </authorList>
    </citation>
    <scope>NUCLEOTIDE SEQUENCE [LARGE SCALE GENOMIC DNA]</scope>
</reference>
<proteinExistence type="predicted"/>
<dbReference type="Proteomes" id="UP000499080">
    <property type="component" value="Unassembled WGS sequence"/>
</dbReference>
<sequence>MGGSTQNDLHNDRIRNLDKTRDLRTTASSDWYWSDRWRGGIPSSTCIVNGCASISSFLERCSRSSLQDGFLQISTKSSYPISSRRREACFTNFSQDEIGEEGPLLIDWLQRGATVNAERYCNTLLRLKQIIKNKRRDKLSNGIVHLQDNARPHVAKKTLELLEKFRWEVLQHPPCSPDISPCDSHEKISGRSEVHL</sequence>
<dbReference type="PANTHER" id="PTHR46060">
    <property type="entry name" value="MARINER MOS1 TRANSPOSASE-LIKE PROTEIN"/>
    <property type="match status" value="1"/>
</dbReference>
<evidence type="ECO:0008006" key="3">
    <source>
        <dbReference type="Google" id="ProtNLM"/>
    </source>
</evidence>
<dbReference type="InterPro" id="IPR036397">
    <property type="entry name" value="RNaseH_sf"/>
</dbReference>
<evidence type="ECO:0000313" key="1">
    <source>
        <dbReference type="EMBL" id="GBN97011.1"/>
    </source>
</evidence>
<dbReference type="EMBL" id="BGPR01026915">
    <property type="protein sequence ID" value="GBN97011.1"/>
    <property type="molecule type" value="Genomic_DNA"/>
</dbReference>
<dbReference type="AlphaFoldDB" id="A0A4Y2T9X1"/>
<dbReference type="PANTHER" id="PTHR46060:SF1">
    <property type="entry name" value="MARINER MOS1 TRANSPOSASE-LIKE PROTEIN"/>
    <property type="match status" value="1"/>
</dbReference>
<evidence type="ECO:0000313" key="2">
    <source>
        <dbReference type="Proteomes" id="UP000499080"/>
    </source>
</evidence>
<dbReference type="GO" id="GO:0003676">
    <property type="term" value="F:nucleic acid binding"/>
    <property type="evidence" value="ECO:0007669"/>
    <property type="project" value="InterPro"/>
</dbReference>
<name>A0A4Y2T9X1_ARAVE</name>
<protein>
    <recommendedName>
        <fullName evidence="3">Histone-lysine N-methyltransferase SETMAR</fullName>
    </recommendedName>
</protein>
<comment type="caution">
    <text evidence="1">The sequence shown here is derived from an EMBL/GenBank/DDBJ whole genome shotgun (WGS) entry which is preliminary data.</text>
</comment>
<accession>A0A4Y2T9X1</accession>
<dbReference type="InterPro" id="IPR001888">
    <property type="entry name" value="Transposase_1"/>
</dbReference>
<keyword evidence="2" id="KW-1185">Reference proteome</keyword>
<gene>
    <name evidence="1" type="ORF">AVEN_178452_1</name>
</gene>
<dbReference type="InterPro" id="IPR052709">
    <property type="entry name" value="Transposase-MT_Hybrid"/>
</dbReference>